<reference evidence="1" key="2">
    <citation type="submission" date="2019-04" db="EMBL/GenBank/DDBJ databases">
        <authorList>
            <person name="Zou H."/>
        </authorList>
    </citation>
    <scope>NUCLEOTIDE SEQUENCE</scope>
    <source>
        <strain evidence="1">2015oxa</strain>
    </source>
</reference>
<dbReference type="EMBL" id="SUNE01000007">
    <property type="protein sequence ID" value="MDG5900588.1"/>
    <property type="molecule type" value="Genomic_DNA"/>
</dbReference>
<sequence>MAEVSVEYRETAERISYNVANKVLPMAKLPESLLAAYQGLCAELLEDRETKFSQAWDALPASARNLMPQAEFHGFYIANAWLQLSRVAQEISEQADTDEAINEKEYNGIFTRLADESLKESLRKLKKARTDRSMLNSFKQVMAP</sequence>
<proteinExistence type="predicted"/>
<dbReference type="SUPFAM" id="SSF158675">
    <property type="entry name" value="Sama2622-like"/>
    <property type="match status" value="1"/>
</dbReference>
<dbReference type="InterPro" id="IPR021422">
    <property type="entry name" value="DUF3069"/>
</dbReference>
<reference evidence="1" key="1">
    <citation type="journal article" date="2019" name="Int J Environ Res Public Health">
        <title>Characterization of Chromosome-Mediated BlaOXA-894 in Shewanella xiamenensis Isolated from Pig Wastewater.</title>
        <authorList>
            <person name="Zou H."/>
            <person name="Zhou Z."/>
            <person name="Xia H."/>
            <person name="Zhao Q."/>
            <person name="Li X."/>
        </authorList>
    </citation>
    <scope>NUCLEOTIDE SEQUENCE</scope>
    <source>
        <strain evidence="1">2015oxa</strain>
    </source>
</reference>
<evidence type="ECO:0000313" key="3">
    <source>
        <dbReference type="Proteomes" id="UP001187859"/>
    </source>
</evidence>
<name>A0A073KKR6_9GAMM</name>
<comment type="caution">
    <text evidence="2">The sequence shown here is derived from an EMBL/GenBank/DDBJ whole genome shotgun (WGS) entry which is preliminary data.</text>
</comment>
<evidence type="ECO:0000313" key="1">
    <source>
        <dbReference type="EMBL" id="MDG5900588.1"/>
    </source>
</evidence>
<dbReference type="Gene3D" id="1.10.3440.10">
    <property type="entry name" value="Sama2622-like"/>
    <property type="match status" value="1"/>
</dbReference>
<dbReference type="Proteomes" id="UP001152518">
    <property type="component" value="Unassembled WGS sequence"/>
</dbReference>
<dbReference type="InterPro" id="IPR023132">
    <property type="entry name" value="Sama2622-like_sf"/>
</dbReference>
<organism evidence="2 3">
    <name type="scientific">Shewanella xiamenensis</name>
    <dbReference type="NCBI Taxonomy" id="332186"/>
    <lineage>
        <taxon>Bacteria</taxon>
        <taxon>Pseudomonadati</taxon>
        <taxon>Pseudomonadota</taxon>
        <taxon>Gammaproteobacteria</taxon>
        <taxon>Alteromonadales</taxon>
        <taxon>Shewanellaceae</taxon>
        <taxon>Shewanella</taxon>
    </lineage>
</organism>
<evidence type="ECO:0000313" key="2">
    <source>
        <dbReference type="EMBL" id="MDV5391530.1"/>
    </source>
</evidence>
<protein>
    <submittedName>
        <fullName evidence="2">DUF3069 domain-containing protein</fullName>
    </submittedName>
</protein>
<dbReference type="Pfam" id="PF11269">
    <property type="entry name" value="DUF3069"/>
    <property type="match status" value="1"/>
</dbReference>
<dbReference type="RefSeq" id="WP_037422197.1">
    <property type="nucleotide sequence ID" value="NZ_AP025014.1"/>
</dbReference>
<accession>A0A073KKR6</accession>
<dbReference type="Proteomes" id="UP001187859">
    <property type="component" value="Unassembled WGS sequence"/>
</dbReference>
<reference evidence="2" key="3">
    <citation type="submission" date="2023-05" db="EMBL/GenBank/DDBJ databases">
        <title>Colonisation of extended spectrum b-lactamase- and carbapenemase-producing bacteria on hospital surfaces from low- and middle-income countries.</title>
        <authorList>
            <person name="Nieto-Rosado M."/>
            <person name="Sands K."/>
            <person name="Iregbu K."/>
            <person name="Zahra R."/>
            <person name="Mazarati J.B."/>
            <person name="Mehtar S."/>
            <person name="Barnards-Group B."/>
            <person name="Walsh T.R."/>
        </authorList>
    </citation>
    <scope>NUCLEOTIDE SEQUENCE</scope>
    <source>
        <strain evidence="2">PP-E493</strain>
    </source>
</reference>
<gene>
    <name evidence="1" type="ORF">E2650_11960</name>
    <name evidence="2" type="ORF">QM089_15035</name>
</gene>
<dbReference type="OrthoDB" id="6264021at2"/>
<dbReference type="AlphaFoldDB" id="A0A073KKR6"/>
<dbReference type="EMBL" id="JASGOQ010000001">
    <property type="protein sequence ID" value="MDV5391530.1"/>
    <property type="molecule type" value="Genomic_DNA"/>
</dbReference>